<dbReference type="Proteomes" id="UP000813462">
    <property type="component" value="Unassembled WGS sequence"/>
</dbReference>
<dbReference type="Gene3D" id="3.10.10.10">
    <property type="entry name" value="HIV Type 1 Reverse Transcriptase, subunit A, domain 1"/>
    <property type="match status" value="1"/>
</dbReference>
<dbReference type="EMBL" id="JAEACU010000005">
    <property type="protein sequence ID" value="KAH7528992.1"/>
    <property type="molecule type" value="Genomic_DNA"/>
</dbReference>
<dbReference type="AlphaFoldDB" id="A0A978VF53"/>
<dbReference type="InterPro" id="IPR043502">
    <property type="entry name" value="DNA/RNA_pol_sf"/>
</dbReference>
<evidence type="ECO:0000259" key="1">
    <source>
        <dbReference type="Pfam" id="PF17919"/>
    </source>
</evidence>
<dbReference type="PANTHER" id="PTHR33064">
    <property type="entry name" value="POL PROTEIN"/>
    <property type="match status" value="1"/>
</dbReference>
<dbReference type="InterPro" id="IPR051320">
    <property type="entry name" value="Viral_Replic_Matur_Polypro"/>
</dbReference>
<accession>A0A978VF53</accession>
<dbReference type="Gene3D" id="3.30.70.270">
    <property type="match status" value="1"/>
</dbReference>
<comment type="caution">
    <text evidence="2">The sequence shown here is derived from an EMBL/GenBank/DDBJ whole genome shotgun (WGS) entry which is preliminary data.</text>
</comment>
<dbReference type="SUPFAM" id="SSF56672">
    <property type="entry name" value="DNA/RNA polymerases"/>
    <property type="match status" value="1"/>
</dbReference>
<evidence type="ECO:0000313" key="2">
    <source>
        <dbReference type="EMBL" id="KAH7528992.1"/>
    </source>
</evidence>
<evidence type="ECO:0000313" key="3">
    <source>
        <dbReference type="Proteomes" id="UP000813462"/>
    </source>
</evidence>
<name>A0A978VF53_ZIZJJ</name>
<dbReference type="FunFam" id="3.30.70.270:FF:000020">
    <property type="entry name" value="Transposon Tf2-6 polyprotein-like Protein"/>
    <property type="match status" value="1"/>
</dbReference>
<sequence>MHDHHIPLQPNSAPVNVRPYRYPHYQKAKIERMVKDLLQFGVTTVNYLGHLISEHGMAVDPSKIEAIQAWPVPTTTRVVHGFLGLAGYCRKYIHDFEGIAAPLTRLLTKDGFNWTSEATESFSKLKEALTSPPVLGLPDFSQPFVIECDASGRGLGAVLT</sequence>
<dbReference type="Pfam" id="PF17919">
    <property type="entry name" value="RT_RNaseH_2"/>
    <property type="match status" value="1"/>
</dbReference>
<reference evidence="2" key="1">
    <citation type="journal article" date="2021" name="Front. Plant Sci.">
        <title>Chromosome-Scale Genome Assembly for Chinese Sour Jujube and Insights Into Its Genome Evolution and Domestication Signature.</title>
        <authorList>
            <person name="Shen L.-Y."/>
            <person name="Luo H."/>
            <person name="Wang X.-L."/>
            <person name="Wang X.-M."/>
            <person name="Qiu X.-J."/>
            <person name="Liu H."/>
            <person name="Zhou S.-S."/>
            <person name="Jia K.-H."/>
            <person name="Nie S."/>
            <person name="Bao Y.-T."/>
            <person name="Zhang R.-G."/>
            <person name="Yun Q.-Z."/>
            <person name="Chai Y.-H."/>
            <person name="Lu J.-Y."/>
            <person name="Li Y."/>
            <person name="Zhao S.-W."/>
            <person name="Mao J.-F."/>
            <person name="Jia S.-G."/>
            <person name="Mao Y.-M."/>
        </authorList>
    </citation>
    <scope>NUCLEOTIDE SEQUENCE</scope>
    <source>
        <strain evidence="2">AT0</strain>
        <tissue evidence="2">Leaf</tissue>
    </source>
</reference>
<feature type="domain" description="Reverse transcriptase/retrotransposon-derived protein RNase H-like" evidence="1">
    <location>
        <begin position="114"/>
        <end position="160"/>
    </location>
</feature>
<organism evidence="2 3">
    <name type="scientific">Ziziphus jujuba var. spinosa</name>
    <dbReference type="NCBI Taxonomy" id="714518"/>
    <lineage>
        <taxon>Eukaryota</taxon>
        <taxon>Viridiplantae</taxon>
        <taxon>Streptophyta</taxon>
        <taxon>Embryophyta</taxon>
        <taxon>Tracheophyta</taxon>
        <taxon>Spermatophyta</taxon>
        <taxon>Magnoliopsida</taxon>
        <taxon>eudicotyledons</taxon>
        <taxon>Gunneridae</taxon>
        <taxon>Pentapetalae</taxon>
        <taxon>rosids</taxon>
        <taxon>fabids</taxon>
        <taxon>Rosales</taxon>
        <taxon>Rhamnaceae</taxon>
        <taxon>Paliureae</taxon>
        <taxon>Ziziphus</taxon>
    </lineage>
</organism>
<dbReference type="InterPro" id="IPR041577">
    <property type="entry name" value="RT_RNaseH_2"/>
</dbReference>
<dbReference type="InterPro" id="IPR043128">
    <property type="entry name" value="Rev_trsase/Diguanyl_cyclase"/>
</dbReference>
<proteinExistence type="predicted"/>
<protein>
    <recommendedName>
        <fullName evidence="1">Reverse transcriptase/retrotransposon-derived protein RNase H-like domain-containing protein</fullName>
    </recommendedName>
</protein>
<dbReference type="PANTHER" id="PTHR33064:SF37">
    <property type="entry name" value="RIBONUCLEASE H"/>
    <property type="match status" value="1"/>
</dbReference>
<gene>
    <name evidence="2" type="ORF">FEM48_Zijuj05G0136200</name>
</gene>